<dbReference type="GO" id="GO:0007018">
    <property type="term" value="P:microtubule-based movement"/>
    <property type="evidence" value="ECO:0007669"/>
    <property type="project" value="InterPro"/>
</dbReference>
<dbReference type="PANTHER" id="PTHR45703">
    <property type="entry name" value="DYNEIN HEAVY CHAIN"/>
    <property type="match status" value="1"/>
</dbReference>
<feature type="domain" description="Dynein heavy chain AAA lid" evidence="6">
    <location>
        <begin position="1437"/>
        <end position="1583"/>
    </location>
</feature>
<feature type="coiled-coil region" evidence="1">
    <location>
        <begin position="790"/>
        <end position="873"/>
    </location>
</feature>
<dbReference type="Pfam" id="PF12781">
    <property type="entry name" value="AAA_9"/>
    <property type="match status" value="1"/>
</dbReference>
<dbReference type="Gene3D" id="3.40.50.300">
    <property type="entry name" value="P-loop containing nucleotide triphosphate hydrolases"/>
    <property type="match status" value="3"/>
</dbReference>
<organism evidence="8 9">
    <name type="scientific">Pichia kluyveri</name>
    <name type="common">Yeast</name>
    <dbReference type="NCBI Taxonomy" id="36015"/>
    <lineage>
        <taxon>Eukaryota</taxon>
        <taxon>Fungi</taxon>
        <taxon>Dikarya</taxon>
        <taxon>Ascomycota</taxon>
        <taxon>Saccharomycotina</taxon>
        <taxon>Pichiomycetes</taxon>
        <taxon>Pichiales</taxon>
        <taxon>Pichiaceae</taxon>
        <taxon>Pichia</taxon>
    </lineage>
</organism>
<feature type="domain" description="Dynein heavy chain coiled coil stalk" evidence="3">
    <location>
        <begin position="581"/>
        <end position="912"/>
    </location>
</feature>
<dbReference type="EMBL" id="BTGB01000009">
    <property type="protein sequence ID" value="GMM47749.1"/>
    <property type="molecule type" value="Genomic_DNA"/>
</dbReference>
<sequence>MLLSCIRESFDFELLGLNLSKETTINTILKSLEQCCHYKKSNNNVTLTPNALGKWLVLFCDEVNLPKIDKFGTQIVIQFLKQLFVDRGFWHPVDKVWVTIEKIQFVGACNPSSTAGRIVMTDRFVNHCTTIMVDYPSALSLKRIYSVYTKSILRTVPDLIGFSDALADAMISVYLKYKELFSESDKPHYICSPRELTRWVKGLYIALRPHTSLSLESLIRVWVHEGLRLFSDRLILPAEKQRVFNILKDAAIVNFPHIDLTEACKLPILFSDWTSFEYQNVSEDELKIFVANRFQIFNEEESNVNIIMYDDLLDHILRVDRVLKNEQGHMILVGPSGSGKTTLVKFVSWMNGIESVQLNVKSGFSLIDFENILKDLLLKCITGKKICFLIDESTILEDSFLEKMNTLLANAEVPGLFEGEEYDDLISVCLKASQDKGLLLDSNDEVYQWFVQQTAKNFHVIFTMSDLYGTKDKPFIKSSALFNRCVVNWMGTWSNETLTQVTESITKLIPLDKSKFQPNIDSEIETCTRNNIVNLLLQVYRSVNELLQIDIAPCQFLKFLKTFATMFVDSQNSLQELNTHINRGLNHLKETFMRVKKLGTLLNEKEVQLKIEDEKARKLLDKMISDQNESERKQDMSLKMQELFVKQEKAIISRRELVMNELNDVEIVIEEAQKGVMNIKKPHLTELRSMHNPPDTIKLVLEAICIMLGFKVSTWRDVQQVIRKDDFIASIIGFKGDEQITEELIHYMESTYLSKENFNYESANRASKACGPLLMWVKAQLRFSSIVVKINPLKKELNDLESELVDTKAKVIAIESLISDLQSEIEKYKLEYSENIRVKENIRIEMEFVKEKLERSVALLKGLKSEHDRWEKNICEFKKEEEYVTGNVIIQAAFLSFLGICTPNERLIMFERWKELLRLNGVAFDSKIDINYMPDILSADNIIKWKTMGLSDDMQFIGNTSIFTSSYNEQFSFIVDPSNHLVPFLTKLLQPKKLTITSFLDPEFIKKLKNCIKFGGHIIIQDGEYYDPILNRLISKDIEIIGANRMMVKLGDEEIDLSPEFQLYITTKDSSVHIPTFVMSRMNILNYTFTKSSMINEAMNLILHYKEPEMEQKGLELIKLNSEYKLKLRNLEKELLDILSNSEDSILDNNELLSKLEFIKEETITLEGQMIEIDEMMLVHKNIREQYTSLGELYANISQLFDKFSTINKIYSFSNDYVKMIFIQLLETNIDFDITDLKVKFVHLVYSNACVSLLSEEKKVLLKLLSKLVDNEIDIKKMEELDFNEHILNSSFLLLRSDKGNDCSVTITDIAEDLGKTVTKYALGSNDGFKVANKLIAEHKNRDGWIIIENIHYSNEFLQSISDVIEIMKLQKDVKFKLFLTCSIDSSIPPLLIQSCKSIIIEKPSSLKRCFVEIALNESNTLSLSQLKNKQPKEIRKLIWFYSLITTRMKYSVKGFGFNNQYSINQNDLKNAEKFLFKFIESNYNDKFELTNAMMNTIANFISGLIFGGKVDDDLDLKLLIELGFRIFRKELVYDDDSINLLILQKEENNYKLTIPKGYDIIDYVDWISELPENEPMEWLGLPSGFLIQEEQIEDRKVEEVVAKLIANV</sequence>
<dbReference type="InterPro" id="IPR027417">
    <property type="entry name" value="P-loop_NTPase"/>
</dbReference>
<evidence type="ECO:0000259" key="7">
    <source>
        <dbReference type="Pfam" id="PF22597"/>
    </source>
</evidence>
<dbReference type="Gene3D" id="1.20.920.30">
    <property type="match status" value="1"/>
</dbReference>
<dbReference type="InterPro" id="IPR035706">
    <property type="entry name" value="AAA_9"/>
</dbReference>
<feature type="domain" description="Dynein heavy chain ATP-binding dynein motor region" evidence="5">
    <location>
        <begin position="944"/>
        <end position="1163"/>
    </location>
</feature>
<dbReference type="Pfam" id="PF12780">
    <property type="entry name" value="AAA_8"/>
    <property type="match status" value="1"/>
</dbReference>
<dbReference type="InterPro" id="IPR026983">
    <property type="entry name" value="DHC"/>
</dbReference>
<dbReference type="Gene3D" id="1.20.920.20">
    <property type="match status" value="1"/>
</dbReference>
<dbReference type="GO" id="GO:0045505">
    <property type="term" value="F:dynein intermediate chain binding"/>
    <property type="evidence" value="ECO:0007669"/>
    <property type="project" value="InterPro"/>
</dbReference>
<feature type="domain" description="Dynein heavy chain region D6 P-loop" evidence="2">
    <location>
        <begin position="1297"/>
        <end position="1398"/>
    </location>
</feature>
<dbReference type="InterPro" id="IPR004273">
    <property type="entry name" value="Dynein_heavy_D6_P-loop"/>
</dbReference>
<dbReference type="InterPro" id="IPR042219">
    <property type="entry name" value="AAA_lid_11_sf"/>
</dbReference>
<evidence type="ECO:0000259" key="5">
    <source>
        <dbReference type="Pfam" id="PF12781"/>
    </source>
</evidence>
<evidence type="ECO:0000259" key="2">
    <source>
        <dbReference type="Pfam" id="PF03028"/>
    </source>
</evidence>
<dbReference type="InterPro" id="IPR024743">
    <property type="entry name" value="Dynein_HC_stalk"/>
</dbReference>
<dbReference type="GO" id="GO:0030286">
    <property type="term" value="C:dynein complex"/>
    <property type="evidence" value="ECO:0007669"/>
    <property type="project" value="InterPro"/>
</dbReference>
<dbReference type="Proteomes" id="UP001378960">
    <property type="component" value="Unassembled WGS sequence"/>
</dbReference>
<evidence type="ECO:0000259" key="6">
    <source>
        <dbReference type="Pfam" id="PF18198"/>
    </source>
</evidence>
<dbReference type="Gene3D" id="1.10.8.720">
    <property type="entry name" value="Region D6 of dynein motor"/>
    <property type="match status" value="1"/>
</dbReference>
<dbReference type="GO" id="GO:0051959">
    <property type="term" value="F:dynein light intermediate chain binding"/>
    <property type="evidence" value="ECO:0007669"/>
    <property type="project" value="InterPro"/>
</dbReference>
<dbReference type="InterPro" id="IPR054354">
    <property type="entry name" value="DYNC2H1-like_lid"/>
</dbReference>
<proteinExistence type="predicted"/>
<keyword evidence="9" id="KW-1185">Reference proteome</keyword>
<reference evidence="8 9" key="1">
    <citation type="journal article" date="2023" name="Elife">
        <title>Identification of key yeast species and microbe-microbe interactions impacting larval growth of Drosophila in the wild.</title>
        <authorList>
            <person name="Mure A."/>
            <person name="Sugiura Y."/>
            <person name="Maeda R."/>
            <person name="Honda K."/>
            <person name="Sakurai N."/>
            <person name="Takahashi Y."/>
            <person name="Watada M."/>
            <person name="Katoh T."/>
            <person name="Gotoh A."/>
            <person name="Gotoh Y."/>
            <person name="Taniguchi I."/>
            <person name="Nakamura K."/>
            <person name="Hayashi T."/>
            <person name="Katayama T."/>
            <person name="Uemura T."/>
            <person name="Hattori Y."/>
        </authorList>
    </citation>
    <scope>NUCLEOTIDE SEQUENCE [LARGE SCALE GENOMIC DNA]</scope>
    <source>
        <strain evidence="8 9">PK-24</strain>
    </source>
</reference>
<dbReference type="Pfam" id="PF18198">
    <property type="entry name" value="AAA_lid_11"/>
    <property type="match status" value="1"/>
</dbReference>
<comment type="caution">
    <text evidence="8">The sequence shown here is derived from an EMBL/GenBank/DDBJ whole genome shotgun (WGS) entry which is preliminary data.</text>
</comment>
<evidence type="ECO:0000259" key="4">
    <source>
        <dbReference type="Pfam" id="PF12780"/>
    </source>
</evidence>
<evidence type="ECO:0000313" key="9">
    <source>
        <dbReference type="Proteomes" id="UP001378960"/>
    </source>
</evidence>
<evidence type="ECO:0000256" key="1">
    <source>
        <dbReference type="SAM" id="Coils"/>
    </source>
</evidence>
<dbReference type="Pfam" id="PF12775">
    <property type="entry name" value="AAA_7"/>
    <property type="match status" value="1"/>
</dbReference>
<feature type="domain" description="Dynein heavy chain AAA module D4" evidence="4">
    <location>
        <begin position="305"/>
        <end position="565"/>
    </location>
</feature>
<name>A0AAV5RAV1_PICKL</name>
<keyword evidence="1" id="KW-0175">Coiled coil</keyword>
<gene>
    <name evidence="8" type="ORF">DAPK24_043470</name>
</gene>
<dbReference type="PANTHER" id="PTHR45703:SF36">
    <property type="entry name" value="DYNEIN HEAVY CHAIN, CYTOPLASMIC"/>
    <property type="match status" value="1"/>
</dbReference>
<evidence type="ECO:0000259" key="3">
    <source>
        <dbReference type="Pfam" id="PF12777"/>
    </source>
</evidence>
<dbReference type="InterPro" id="IPR024317">
    <property type="entry name" value="Dynein_heavy_chain_D4_dom"/>
</dbReference>
<dbReference type="GO" id="GO:0008569">
    <property type="term" value="F:minus-end-directed microtubule motor activity"/>
    <property type="evidence" value="ECO:0007669"/>
    <property type="project" value="InterPro"/>
</dbReference>
<protein>
    <submittedName>
        <fullName evidence="8">Dynein heavy chain</fullName>
    </submittedName>
</protein>
<dbReference type="Gene3D" id="6.10.140.1060">
    <property type="match status" value="1"/>
</dbReference>
<dbReference type="SUPFAM" id="SSF52540">
    <property type="entry name" value="P-loop containing nucleoside triphosphate hydrolases"/>
    <property type="match status" value="2"/>
</dbReference>
<dbReference type="Pfam" id="PF12777">
    <property type="entry name" value="MT"/>
    <property type="match status" value="1"/>
</dbReference>
<dbReference type="Pfam" id="PF22597">
    <property type="entry name" value="DYN_lid"/>
    <property type="match status" value="1"/>
</dbReference>
<feature type="domain" description="Dynein 2 heavy chain 1 cytoplasmic ATPase lid" evidence="7">
    <location>
        <begin position="148"/>
        <end position="239"/>
    </location>
</feature>
<dbReference type="Pfam" id="PF03028">
    <property type="entry name" value="Dynein_heavy"/>
    <property type="match status" value="1"/>
</dbReference>
<evidence type="ECO:0000313" key="8">
    <source>
        <dbReference type="EMBL" id="GMM47749.1"/>
    </source>
</evidence>
<dbReference type="InterPro" id="IPR041658">
    <property type="entry name" value="AAA_lid_11"/>
</dbReference>
<accession>A0AAV5RAV1</accession>